<keyword evidence="16" id="KW-1185">Reference proteome</keyword>
<keyword evidence="8" id="KW-0443">Lipid metabolism</keyword>
<dbReference type="OrthoDB" id="10260134at2759"/>
<dbReference type="PRINTS" id="PR00075">
    <property type="entry name" value="FACDDSATRASE"/>
</dbReference>
<keyword evidence="9 14" id="KW-0472">Membrane</keyword>
<evidence type="ECO:0000256" key="3">
    <source>
        <dbReference type="ARBA" id="ARBA00022516"/>
    </source>
</evidence>
<evidence type="ECO:0000313" key="15">
    <source>
        <dbReference type="EMBL" id="PAV90817.1"/>
    </source>
</evidence>
<comment type="caution">
    <text evidence="15">The sequence shown here is derived from an EMBL/GenBank/DDBJ whole genome shotgun (WGS) entry which is preliminary data.</text>
</comment>
<keyword evidence="3 11" id="KW-0444">Lipid biosynthesis</keyword>
<dbReference type="PANTHER" id="PTHR11351">
    <property type="entry name" value="ACYL-COA DESATURASE"/>
    <property type="match status" value="1"/>
</dbReference>
<organism evidence="15 16">
    <name type="scientific">Diploscapter pachys</name>
    <dbReference type="NCBI Taxonomy" id="2018661"/>
    <lineage>
        <taxon>Eukaryota</taxon>
        <taxon>Metazoa</taxon>
        <taxon>Ecdysozoa</taxon>
        <taxon>Nematoda</taxon>
        <taxon>Chromadorea</taxon>
        <taxon>Rhabditida</taxon>
        <taxon>Rhabditina</taxon>
        <taxon>Rhabditomorpha</taxon>
        <taxon>Rhabditoidea</taxon>
        <taxon>Rhabditidae</taxon>
        <taxon>Diploscapter</taxon>
    </lineage>
</organism>
<evidence type="ECO:0000256" key="12">
    <source>
        <dbReference type="SAM" id="Coils"/>
    </source>
</evidence>
<name>A0A2A2LXT8_9BILA</name>
<dbReference type="GO" id="GO:0005789">
    <property type="term" value="C:endoplasmic reticulum membrane"/>
    <property type="evidence" value="ECO:0007669"/>
    <property type="project" value="TreeGrafter"/>
</dbReference>
<evidence type="ECO:0000256" key="14">
    <source>
        <dbReference type="SAM" id="Phobius"/>
    </source>
</evidence>
<dbReference type="AlphaFoldDB" id="A0A2A2LXT8"/>
<evidence type="ECO:0000256" key="6">
    <source>
        <dbReference type="ARBA" id="ARBA00022989"/>
    </source>
</evidence>
<evidence type="ECO:0000256" key="1">
    <source>
        <dbReference type="ARBA" id="ARBA00004141"/>
    </source>
</evidence>
<feature type="transmembrane region" description="Helical" evidence="14">
    <location>
        <begin position="771"/>
        <end position="793"/>
    </location>
</feature>
<dbReference type="GO" id="GO:0004768">
    <property type="term" value="F:stearoyl-CoA 9-desaturase activity"/>
    <property type="evidence" value="ECO:0007669"/>
    <property type="project" value="TreeGrafter"/>
</dbReference>
<feature type="region of interest" description="Disordered" evidence="13">
    <location>
        <begin position="600"/>
        <end position="630"/>
    </location>
</feature>
<comment type="domain">
    <text evidence="11">The histidine box domains are involved in binding the catalytic metal ions.</text>
</comment>
<evidence type="ECO:0000313" key="16">
    <source>
        <dbReference type="Proteomes" id="UP000218231"/>
    </source>
</evidence>
<comment type="subcellular location">
    <subcellularLocation>
        <location evidence="1">Membrane</location>
        <topology evidence="1">Multi-pass membrane protein</topology>
    </subcellularLocation>
</comment>
<feature type="compositionally biased region" description="Low complexity" evidence="13">
    <location>
        <begin position="124"/>
        <end position="137"/>
    </location>
</feature>
<sequence length="837" mass="97218">MHDTYTMRDIISRFEAEEDEFLKELQDMKEVTARAETNEERETQSFIESLFDLVDEIGTLRNQNKLLKSRISSRGSSKSRNVVERVSAIFDASSNILPRLLRSTHQQIRVGAREALSTPPNKNSLSLSTISTDCSSSRLPPIVQPELMDSDIESEKSDMVSPAEKGSYSSSSVSSARESLTSSFLDVFGLRRPDSSSVILRKSKKSNPNKSTHNSNAKKPPRAASHYDRVRDESEESLRREEWRKLDRNTESLKREKVRLGEELEAQKSQMQKMTEEMEAAAEKLENFRKKLPLTLFGAKQKNAENEEAKWKETERRMKEIDANVQRTRVEMMKAHHTLFTSTLHHTSTHRKCLELIEKLQKENFVLLQKKIGETDEGRKALEGLPTYEALFTFTYEVVRRLTETRKKMVEEEEEGRRMEANLLATESTLLITHAQVERMKMKLTSSKKNTFIRRAFSYHGRELGDKEAAGDIGMLLPFKLQASKIENAKRKTRKSHLEGIQRNVEEELLELFAVARAENKRSDVHVRTRVGTCSHNWAKRPLRQENPSSLNQMAEFQSDRNGRPVSSMVDMTAMNSPLMRRVERKRRDDEEKVIFRREEEEKKRREEGRQHRIQRSSHVHTSKMKQPTQMRIPRRNMGEEGKNGVGTSRPERNEVHGTVRNEVPRLLERVDKKEKDAQERRTSLFSTNRYHEMTVRTKMAPAEVSVKKIDEKQFLTAEESEISRLEEEAKKIPYKTKVVWKNIALFTALHFGALLGLYQLLTFQPKWQSYVWTFVLHVFGGLGITAGAHRLWAHRAYKARLPVRIFLMFANCVALQNDIIEWCRDHRCHHKWTGKN</sequence>
<dbReference type="EMBL" id="LIAE01006351">
    <property type="protein sequence ID" value="PAV90817.1"/>
    <property type="molecule type" value="Genomic_DNA"/>
</dbReference>
<dbReference type="Proteomes" id="UP000218231">
    <property type="component" value="Unassembled WGS sequence"/>
</dbReference>
<evidence type="ECO:0000256" key="7">
    <source>
        <dbReference type="ARBA" id="ARBA00023002"/>
    </source>
</evidence>
<evidence type="ECO:0000256" key="4">
    <source>
        <dbReference type="ARBA" id="ARBA00022692"/>
    </source>
</evidence>
<evidence type="ECO:0000256" key="8">
    <source>
        <dbReference type="ARBA" id="ARBA00023098"/>
    </source>
</evidence>
<evidence type="ECO:0000256" key="2">
    <source>
        <dbReference type="ARBA" id="ARBA00009295"/>
    </source>
</evidence>
<proteinExistence type="inferred from homology"/>
<reference evidence="15 16" key="1">
    <citation type="journal article" date="2017" name="Curr. Biol.">
        <title>Genome architecture and evolution of a unichromosomal asexual nematode.</title>
        <authorList>
            <person name="Fradin H."/>
            <person name="Zegar C."/>
            <person name="Gutwein M."/>
            <person name="Lucas J."/>
            <person name="Kovtun M."/>
            <person name="Corcoran D."/>
            <person name="Baugh L.R."/>
            <person name="Kiontke K."/>
            <person name="Gunsalus K."/>
            <person name="Fitch D.H."/>
            <person name="Piano F."/>
        </authorList>
    </citation>
    <scope>NUCLEOTIDE SEQUENCE [LARGE SCALE GENOMIC DNA]</scope>
    <source>
        <strain evidence="15">PF1309</strain>
    </source>
</reference>
<keyword evidence="5" id="KW-0276">Fatty acid metabolism</keyword>
<evidence type="ECO:0000256" key="10">
    <source>
        <dbReference type="ARBA" id="ARBA00023160"/>
    </source>
</evidence>
<dbReference type="InterPro" id="IPR015876">
    <property type="entry name" value="Acyl-CoA_DS"/>
</dbReference>
<evidence type="ECO:0008006" key="17">
    <source>
        <dbReference type="Google" id="ProtNLM"/>
    </source>
</evidence>
<feature type="compositionally biased region" description="Basic and acidic residues" evidence="13">
    <location>
        <begin position="600"/>
        <end position="611"/>
    </location>
</feature>
<feature type="compositionally biased region" description="Basic and acidic residues" evidence="13">
    <location>
        <begin position="225"/>
        <end position="241"/>
    </location>
</feature>
<comment type="cofactor">
    <cofactor evidence="11">
        <name>Fe(2+)</name>
        <dbReference type="ChEBI" id="CHEBI:29033"/>
    </cofactor>
</comment>
<keyword evidence="6 14" id="KW-1133">Transmembrane helix</keyword>
<keyword evidence="7 11" id="KW-0560">Oxidoreductase</keyword>
<gene>
    <name evidence="15" type="ORF">WR25_06259</name>
</gene>
<feature type="region of interest" description="Disordered" evidence="13">
    <location>
        <begin position="198"/>
        <end position="241"/>
    </location>
</feature>
<evidence type="ECO:0000256" key="5">
    <source>
        <dbReference type="ARBA" id="ARBA00022832"/>
    </source>
</evidence>
<keyword evidence="12" id="KW-0175">Coiled coil</keyword>
<evidence type="ECO:0000256" key="11">
    <source>
        <dbReference type="RuleBase" id="RU000581"/>
    </source>
</evidence>
<keyword evidence="4 11" id="KW-0812">Transmembrane</keyword>
<protein>
    <recommendedName>
        <fullName evidence="17">Fatty acid desaturase domain-containing protein</fullName>
    </recommendedName>
</protein>
<dbReference type="STRING" id="2018661.A0A2A2LXT8"/>
<accession>A0A2A2LXT8</accession>
<comment type="similarity">
    <text evidence="2 11">Belongs to the fatty acid desaturase type 1 family.</text>
</comment>
<feature type="coiled-coil region" evidence="12">
    <location>
        <begin position="250"/>
        <end position="324"/>
    </location>
</feature>
<feature type="region of interest" description="Disordered" evidence="13">
    <location>
        <begin position="112"/>
        <end position="175"/>
    </location>
</feature>
<dbReference type="CDD" id="cd03505">
    <property type="entry name" value="Delta9-FADS-like"/>
    <property type="match status" value="1"/>
</dbReference>
<evidence type="ECO:0000256" key="9">
    <source>
        <dbReference type="ARBA" id="ARBA00023136"/>
    </source>
</evidence>
<dbReference type="PANTHER" id="PTHR11351:SF31">
    <property type="entry name" value="DESATURASE 1, ISOFORM A-RELATED"/>
    <property type="match status" value="1"/>
</dbReference>
<feature type="compositionally biased region" description="Basic residues" evidence="13">
    <location>
        <begin position="612"/>
        <end position="624"/>
    </location>
</feature>
<dbReference type="GO" id="GO:0005506">
    <property type="term" value="F:iron ion binding"/>
    <property type="evidence" value="ECO:0007669"/>
    <property type="project" value="TreeGrafter"/>
</dbReference>
<feature type="transmembrane region" description="Helical" evidence="14">
    <location>
        <begin position="739"/>
        <end position="759"/>
    </location>
</feature>
<evidence type="ECO:0000256" key="13">
    <source>
        <dbReference type="SAM" id="MobiDB-lite"/>
    </source>
</evidence>
<dbReference type="GO" id="GO:0006636">
    <property type="term" value="P:unsaturated fatty acid biosynthetic process"/>
    <property type="evidence" value="ECO:0007669"/>
    <property type="project" value="TreeGrafter"/>
</dbReference>
<keyword evidence="10 11" id="KW-0275">Fatty acid biosynthesis</keyword>
<feature type="compositionally biased region" description="Polar residues" evidence="13">
    <location>
        <begin position="208"/>
        <end position="217"/>
    </location>
</feature>